<dbReference type="Proteomes" id="UP000053676">
    <property type="component" value="Unassembled WGS sequence"/>
</dbReference>
<proteinExistence type="predicted"/>
<gene>
    <name evidence="2" type="ORF">NECAME_15850</name>
</gene>
<keyword evidence="3" id="KW-1185">Reference proteome</keyword>
<accession>W2SHQ2</accession>
<organism evidence="2 3">
    <name type="scientific">Necator americanus</name>
    <name type="common">Human hookworm</name>
    <dbReference type="NCBI Taxonomy" id="51031"/>
    <lineage>
        <taxon>Eukaryota</taxon>
        <taxon>Metazoa</taxon>
        <taxon>Ecdysozoa</taxon>
        <taxon>Nematoda</taxon>
        <taxon>Chromadorea</taxon>
        <taxon>Rhabditida</taxon>
        <taxon>Rhabditina</taxon>
        <taxon>Rhabditomorpha</taxon>
        <taxon>Strongyloidea</taxon>
        <taxon>Ancylostomatidae</taxon>
        <taxon>Bunostominae</taxon>
        <taxon>Necator</taxon>
    </lineage>
</organism>
<feature type="region of interest" description="Disordered" evidence="1">
    <location>
        <begin position="1"/>
        <end position="24"/>
    </location>
</feature>
<evidence type="ECO:0000313" key="2">
    <source>
        <dbReference type="EMBL" id="ETN68396.1"/>
    </source>
</evidence>
<name>W2SHQ2_NECAM</name>
<dbReference type="KEGG" id="nai:NECAME_15850"/>
<protein>
    <submittedName>
        <fullName evidence="2">Uncharacterized protein</fullName>
    </submittedName>
</protein>
<sequence length="80" mass="9399">MVEALSTKQFNEKTLAGHEKEPAMDQLQPQLQLQPRRELHLHIKKDQKKVERRVCGKEEISHSQAVFQNFKYQQDEGLSL</sequence>
<dbReference type="EMBL" id="KI669274">
    <property type="protein sequence ID" value="ETN68396.1"/>
    <property type="molecule type" value="Genomic_DNA"/>
</dbReference>
<reference evidence="3" key="1">
    <citation type="journal article" date="2014" name="Nat. Genet.">
        <title>Genome of the human hookworm Necator americanus.</title>
        <authorList>
            <person name="Tang Y.T."/>
            <person name="Gao X."/>
            <person name="Rosa B.A."/>
            <person name="Abubucker S."/>
            <person name="Hallsworth-Pepin K."/>
            <person name="Martin J."/>
            <person name="Tyagi R."/>
            <person name="Heizer E."/>
            <person name="Zhang X."/>
            <person name="Bhonagiri-Palsikar V."/>
            <person name="Minx P."/>
            <person name="Warren W.C."/>
            <person name="Wang Q."/>
            <person name="Zhan B."/>
            <person name="Hotez P.J."/>
            <person name="Sternberg P.W."/>
            <person name="Dougall A."/>
            <person name="Gaze S.T."/>
            <person name="Mulvenna J."/>
            <person name="Sotillo J."/>
            <person name="Ranganathan S."/>
            <person name="Rabelo E.M."/>
            <person name="Wilson R.K."/>
            <person name="Felgner P.L."/>
            <person name="Bethony J."/>
            <person name="Hawdon J.M."/>
            <person name="Gasser R.B."/>
            <person name="Loukas A."/>
            <person name="Mitreva M."/>
        </authorList>
    </citation>
    <scope>NUCLEOTIDE SEQUENCE [LARGE SCALE GENOMIC DNA]</scope>
</reference>
<evidence type="ECO:0000256" key="1">
    <source>
        <dbReference type="SAM" id="MobiDB-lite"/>
    </source>
</evidence>
<dbReference type="AlphaFoldDB" id="W2SHQ2"/>
<evidence type="ECO:0000313" key="3">
    <source>
        <dbReference type="Proteomes" id="UP000053676"/>
    </source>
</evidence>